<accession>A0A644XRU4</accession>
<gene>
    <name evidence="1" type="ORF">SDC9_63226</name>
</gene>
<evidence type="ECO:0000313" key="1">
    <source>
        <dbReference type="EMBL" id="MPM16844.1"/>
    </source>
</evidence>
<dbReference type="EMBL" id="VSSQ01002687">
    <property type="protein sequence ID" value="MPM16844.1"/>
    <property type="molecule type" value="Genomic_DNA"/>
</dbReference>
<reference evidence="1" key="1">
    <citation type="submission" date="2019-08" db="EMBL/GenBank/DDBJ databases">
        <authorList>
            <person name="Kucharzyk K."/>
            <person name="Murdoch R.W."/>
            <person name="Higgins S."/>
            <person name="Loffler F."/>
        </authorList>
    </citation>
    <scope>NUCLEOTIDE SEQUENCE</scope>
</reference>
<sequence>MLRLLGLLFRAGIDVFNFVGSIRRSVQRSDIFYRFSGFDLFQKAASLRHKKRTTAEAIAQLTVILLCLQQVFVRPGVKNPQLFFCVKVVRSVIEHFNGCLVFF</sequence>
<protein>
    <submittedName>
        <fullName evidence="1">Uncharacterized protein</fullName>
    </submittedName>
</protein>
<proteinExistence type="predicted"/>
<name>A0A644XRU4_9ZZZZ</name>
<comment type="caution">
    <text evidence="1">The sequence shown here is derived from an EMBL/GenBank/DDBJ whole genome shotgun (WGS) entry which is preliminary data.</text>
</comment>
<dbReference type="AlphaFoldDB" id="A0A644XRU4"/>
<organism evidence="1">
    <name type="scientific">bioreactor metagenome</name>
    <dbReference type="NCBI Taxonomy" id="1076179"/>
    <lineage>
        <taxon>unclassified sequences</taxon>
        <taxon>metagenomes</taxon>
        <taxon>ecological metagenomes</taxon>
    </lineage>
</organism>